<reference evidence="1 2" key="1">
    <citation type="journal article" date="2023" name="Mol. Ecol. Resour.">
        <title>Chromosome-level genome assembly of a triploid poplar Populus alba 'Berolinensis'.</title>
        <authorList>
            <person name="Chen S."/>
            <person name="Yu Y."/>
            <person name="Wang X."/>
            <person name="Wang S."/>
            <person name="Zhang T."/>
            <person name="Zhou Y."/>
            <person name="He R."/>
            <person name="Meng N."/>
            <person name="Wang Y."/>
            <person name="Liu W."/>
            <person name="Liu Z."/>
            <person name="Liu J."/>
            <person name="Guo Q."/>
            <person name="Huang H."/>
            <person name="Sederoff R.R."/>
            <person name="Wang G."/>
            <person name="Qu G."/>
            <person name="Chen S."/>
        </authorList>
    </citation>
    <scope>NUCLEOTIDE SEQUENCE [LARGE SCALE GENOMIC DNA]</scope>
    <source>
        <strain evidence="1">SC-2020</strain>
    </source>
</reference>
<sequence>MSTVLCRACIFHSKCVEYVVVICFAKYLCGKFR</sequence>
<organism evidence="1 2">
    <name type="scientific">Populus alba x Populus x berolinensis</name>
    <dbReference type="NCBI Taxonomy" id="444605"/>
    <lineage>
        <taxon>Eukaryota</taxon>
        <taxon>Viridiplantae</taxon>
        <taxon>Streptophyta</taxon>
        <taxon>Embryophyta</taxon>
        <taxon>Tracheophyta</taxon>
        <taxon>Spermatophyta</taxon>
        <taxon>Magnoliopsida</taxon>
        <taxon>eudicotyledons</taxon>
        <taxon>Gunneridae</taxon>
        <taxon>Pentapetalae</taxon>
        <taxon>rosids</taxon>
        <taxon>fabids</taxon>
        <taxon>Malpighiales</taxon>
        <taxon>Salicaceae</taxon>
        <taxon>Saliceae</taxon>
        <taxon>Populus</taxon>
    </lineage>
</organism>
<gene>
    <name evidence="1" type="ORF">NC653_004484</name>
</gene>
<accession>A0AAD6WJE1</accession>
<proteinExistence type="predicted"/>
<dbReference type="EMBL" id="JAQIZT010000001">
    <property type="protein sequence ID" value="KAJ7015188.1"/>
    <property type="molecule type" value="Genomic_DNA"/>
</dbReference>
<comment type="caution">
    <text evidence="1">The sequence shown here is derived from an EMBL/GenBank/DDBJ whole genome shotgun (WGS) entry which is preliminary data.</text>
</comment>
<evidence type="ECO:0000313" key="1">
    <source>
        <dbReference type="EMBL" id="KAJ7015188.1"/>
    </source>
</evidence>
<evidence type="ECO:0000313" key="2">
    <source>
        <dbReference type="Proteomes" id="UP001164929"/>
    </source>
</evidence>
<dbReference type="AlphaFoldDB" id="A0AAD6WJE1"/>
<dbReference type="Proteomes" id="UP001164929">
    <property type="component" value="Chromosome 1"/>
</dbReference>
<keyword evidence="2" id="KW-1185">Reference proteome</keyword>
<name>A0AAD6WJE1_9ROSI</name>
<protein>
    <submittedName>
        <fullName evidence="1">Uncharacterized protein</fullName>
    </submittedName>
</protein>